<dbReference type="GeneTree" id="ENSGT00950000183004"/>
<dbReference type="EMBL" id="AC244090">
    <property type="status" value="NOT_ANNOTATED_CDS"/>
    <property type="molecule type" value="Genomic_DNA"/>
</dbReference>
<protein>
    <submittedName>
        <fullName evidence="2">FAM3 metabolism regulating signaling molecule A</fullName>
    </submittedName>
</protein>
<dbReference type="AlphaFoldDB" id="A6QRH8"/>
<dbReference type="ExpressionAtlas" id="A6QRH8">
    <property type="expression patterns" value="baseline and differential"/>
</dbReference>
<dbReference type="UCSC" id="uc065cgv.1">
    <property type="organism name" value="human"/>
</dbReference>
<dbReference type="Ensembl" id="ENST00000442929.1">
    <property type="protein sequence ID" value="ENSP00000408973.1"/>
    <property type="gene ID" value="ENSG00000071889.17"/>
</dbReference>
<reference evidence="2" key="4">
    <citation type="submission" date="2025-08" db="UniProtKB">
        <authorList>
            <consortium name="Ensembl"/>
        </authorList>
    </citation>
    <scope>IDENTIFICATION</scope>
</reference>
<evidence type="ECO:0000313" key="2">
    <source>
        <dbReference type="Ensembl" id="ENSP00000408973.1"/>
    </source>
</evidence>
<feature type="region of interest" description="Disordered" evidence="1">
    <location>
        <begin position="1"/>
        <end position="21"/>
    </location>
</feature>
<gene>
    <name evidence="2" type="primary">FAM3A</name>
</gene>
<dbReference type="Bgee" id="ENSG00000071889">
    <property type="expression patterns" value="Expressed in lower esophagus mucosa and 183 other cell types or tissues"/>
</dbReference>
<dbReference type="Antibodypedia" id="45386">
    <property type="antibodies" value="155 antibodies from 24 providers"/>
</dbReference>
<keyword evidence="3" id="KW-1185">Reference proteome</keyword>
<evidence type="ECO:0000256" key="1">
    <source>
        <dbReference type="SAM" id="MobiDB-lite"/>
    </source>
</evidence>
<sequence>MRLAGPESSVTAAPRARKYKC</sequence>
<name>A6QRH8_HUMAN</name>
<dbReference type="Ensembl" id="ENST00000442929.1">
    <property type="protein sequence ID" value="ENSP00000408973.1"/>
    <property type="gene ID" value="ENSG00000071889.18"/>
</dbReference>
<reference evidence="2 3" key="3">
    <citation type="journal article" date="2005" name="Nature">
        <title>The DNA sequence of the human X chromosome.</title>
        <authorList>
            <person name="Ross M.T."/>
            <person name="Grafham D.V."/>
            <person name="Coffey A.J."/>
            <person name="Scherer S."/>
            <person name="McLay K."/>
            <person name="Muzny D."/>
            <person name="Platzer M."/>
            <person name="Howell G.R."/>
            <person name="Burrows C."/>
            <person name="Bird C.P."/>
            <person name="Frankish A."/>
            <person name="Lovell F.L."/>
            <person name="Howe K.L."/>
            <person name="Ashurst J.L."/>
            <person name="Fulton R.S."/>
            <person name="Sudbrak R."/>
            <person name="Wen G."/>
            <person name="Jones M.C."/>
            <person name="Hurles M.E."/>
            <person name="Andrews T.D."/>
            <person name="Scott C.E."/>
            <person name="Searle S."/>
            <person name="Ramser J."/>
            <person name="Whittaker A."/>
            <person name="Deadman R."/>
            <person name="Carter N.P."/>
            <person name="Hunt S.E."/>
            <person name="Chen R."/>
            <person name="Cree A."/>
            <person name="Gunaratne P."/>
            <person name="Havlak P."/>
            <person name="Hodgson A."/>
            <person name="Metzker M.L."/>
            <person name="Richards S."/>
            <person name="Scott G."/>
            <person name="Steffen D."/>
            <person name="Sodergren E."/>
            <person name="Wheeler D.A."/>
            <person name="Worley K.C."/>
            <person name="Ainscough R."/>
            <person name="Ambrose K.D."/>
            <person name="Ansari-Lari M.A."/>
            <person name="Aradhya S."/>
            <person name="Ashwell R.I."/>
            <person name="Babbage A.K."/>
            <person name="Bagguley C.L."/>
            <person name="Ballabio A."/>
            <person name="Banerjee R."/>
            <person name="Barker G.E."/>
            <person name="Barlow K.F."/>
            <person name="Barrett I.P."/>
            <person name="Bates K.N."/>
            <person name="Beare D.M."/>
            <person name="Beasley H."/>
            <person name="Beasley O."/>
            <person name="Beck A."/>
            <person name="Bethel G."/>
            <person name="Blechschmidt K."/>
            <person name="Brady N."/>
            <person name="Bray-Allen S."/>
            <person name="Bridgeman A.M."/>
            <person name="Brown A.J."/>
            <person name="Brown M.J."/>
            <person name="Bonnin D."/>
            <person name="Bruford E.A."/>
            <person name="Buhay C."/>
            <person name="Burch P."/>
            <person name="Burford D."/>
            <person name="Burgess J."/>
            <person name="Burrill W."/>
            <person name="Burton J."/>
            <person name="Bye J.M."/>
            <person name="Carder C."/>
            <person name="Carrel L."/>
            <person name="Chako J."/>
            <person name="Chapman J.C."/>
            <person name="Chavez D."/>
            <person name="Chen E."/>
            <person name="Chen G."/>
            <person name="Chen Y."/>
            <person name="Chen Z."/>
            <person name="Chinault C."/>
            <person name="Ciccodicola A."/>
            <person name="Clark S.Y."/>
            <person name="Clarke G."/>
            <person name="Clee C.M."/>
            <person name="Clegg S."/>
            <person name="Clerc-Blankenburg K."/>
            <person name="Clifford K."/>
            <person name="Cobley V."/>
            <person name="Cole C.G."/>
            <person name="Conquer J.S."/>
            <person name="Corby N."/>
            <person name="Connor R.E."/>
            <person name="David R."/>
            <person name="Davies J."/>
            <person name="Davis C."/>
            <person name="Davis J."/>
            <person name="Delgado O."/>
            <person name="Deshazo D."/>
            <person name="Dhami P."/>
            <person name="Ding Y."/>
            <person name="Dinh H."/>
            <person name="Dodsworth S."/>
            <person name="Draper H."/>
            <person name="Dugan-Rocha S."/>
            <person name="Dunham A."/>
            <person name="Dunn M."/>
            <person name="Durbin K.J."/>
            <person name="Dutta I."/>
            <person name="Eades T."/>
            <person name="Ellwood M."/>
            <person name="Emery-Cohen A."/>
            <person name="Errington H."/>
            <person name="Evans K.L."/>
            <person name="Faulkner L."/>
            <person name="Francis F."/>
            <person name="Frankland J."/>
            <person name="Fraser A.E."/>
            <person name="Galgoczy P."/>
            <person name="Gilbert J."/>
            <person name="Gill R."/>
            <person name="Glockner G."/>
            <person name="Gregory S.G."/>
            <person name="Gribble S."/>
            <person name="Griffiths C."/>
            <person name="Grocock R."/>
            <person name="Gu Y."/>
            <person name="Gwilliam R."/>
            <person name="Hamilton C."/>
            <person name="Hart E.A."/>
            <person name="Hawes A."/>
            <person name="Heath P.D."/>
            <person name="Heitmann K."/>
            <person name="Hennig S."/>
            <person name="Hernandez J."/>
            <person name="Hinzmann B."/>
            <person name="Ho S."/>
            <person name="Hoffs M."/>
            <person name="Howden P.J."/>
            <person name="Huckle E.J."/>
            <person name="Hume J."/>
            <person name="Hunt P.J."/>
            <person name="Hunt A.R."/>
            <person name="Isherwood J."/>
            <person name="Jacob L."/>
            <person name="Johnson D."/>
            <person name="Jones S."/>
            <person name="de Jong P.J."/>
            <person name="Joseph S.S."/>
            <person name="Keenan S."/>
            <person name="Kelly S."/>
            <person name="Kershaw J.K."/>
            <person name="Khan Z."/>
            <person name="Kioschis P."/>
            <person name="Klages S."/>
            <person name="Knights A.J."/>
            <person name="Kosiura A."/>
            <person name="Kovar-Smith C."/>
            <person name="Laird G.K."/>
            <person name="Langford C."/>
            <person name="Lawlor S."/>
            <person name="Leversha M."/>
            <person name="Lewis L."/>
            <person name="Liu W."/>
            <person name="Lloyd C."/>
            <person name="Lloyd D.M."/>
            <person name="Loulseged H."/>
            <person name="Loveland J.E."/>
            <person name="Lovell J.D."/>
            <person name="Lozado R."/>
            <person name="Lu J."/>
            <person name="Lyne R."/>
            <person name="Ma J."/>
            <person name="Maheshwari M."/>
            <person name="Matthews L.H."/>
            <person name="McDowall J."/>
            <person name="McLaren S."/>
            <person name="McMurray A."/>
            <person name="Meidl P."/>
            <person name="Meitinger T."/>
            <person name="Milne S."/>
            <person name="Miner G."/>
            <person name="Mistry S.L."/>
            <person name="Morgan M."/>
            <person name="Morris S."/>
            <person name="Muller I."/>
            <person name="Mullikin J.C."/>
            <person name="Nguyen N."/>
            <person name="Nordsiek G."/>
            <person name="Nyakatura G."/>
            <person name="O'Dell C.N."/>
            <person name="Okwuonu G."/>
            <person name="Palmer S."/>
            <person name="Pandian R."/>
            <person name="Parker D."/>
            <person name="Parrish J."/>
            <person name="Pasternak S."/>
            <person name="Patel D."/>
            <person name="Pearce A.V."/>
            <person name="Pearson D.M."/>
            <person name="Pelan S.E."/>
            <person name="Perez L."/>
            <person name="Porter K.M."/>
            <person name="Ramsey Y."/>
            <person name="Reichwald K."/>
            <person name="Rhodes S."/>
            <person name="Ridler K.A."/>
            <person name="Schlessinger D."/>
            <person name="Schueler M.G."/>
            <person name="Sehra H.K."/>
            <person name="Shaw-Smith C."/>
            <person name="Shen H."/>
            <person name="Sheridan E.M."/>
            <person name="Shownkeen R."/>
            <person name="Skuce C.D."/>
            <person name="Smith M.L."/>
            <person name="Sotheran E.C."/>
            <person name="Steingruber H.E."/>
            <person name="Steward C.A."/>
            <person name="Storey R."/>
            <person name="Swann R.M."/>
            <person name="Swarbreck D."/>
            <person name="Tabor P.E."/>
            <person name="Taudien S."/>
            <person name="Taylor T."/>
            <person name="Teague B."/>
            <person name="Thomas K."/>
            <person name="Thorpe A."/>
            <person name="Timms K."/>
            <person name="Tracey A."/>
            <person name="Trevanion S."/>
            <person name="Tromans A.C."/>
            <person name="d'Urso M."/>
            <person name="Verduzco D."/>
            <person name="Villasana D."/>
            <person name="Waldron L."/>
            <person name="Wall M."/>
            <person name="Wang Q."/>
            <person name="Warren J."/>
            <person name="Warry G.L."/>
            <person name="Wei X."/>
            <person name="West A."/>
            <person name="Whitehead S.L."/>
            <person name="Whiteley M.N."/>
            <person name="Wilkinson J.E."/>
            <person name="Willey D.L."/>
            <person name="Williams G."/>
            <person name="Williams L."/>
            <person name="Williamson A."/>
            <person name="Williamson H."/>
            <person name="Wilming L."/>
            <person name="Woodmansey R.L."/>
            <person name="Wray P.W."/>
            <person name="Yen J."/>
            <person name="Zhang J."/>
            <person name="Zhou J."/>
            <person name="Zoghbi H."/>
            <person name="Zorilla S."/>
            <person name="Buck D."/>
            <person name="Reinhardt R."/>
            <person name="Poustka A."/>
            <person name="Rosenthal A."/>
            <person name="Lehrach H."/>
            <person name="Meindl A."/>
            <person name="Minx P.J."/>
            <person name="Hillier L.W."/>
            <person name="Willard H.F."/>
            <person name="Wilson R.K."/>
            <person name="Waterston R.H."/>
            <person name="Rice C.M."/>
            <person name="Vaudin M."/>
            <person name="Coulson A."/>
            <person name="Nelson D.L."/>
            <person name="Weinstock G."/>
            <person name="Sulston J.E."/>
            <person name="Durbin R."/>
            <person name="Hubbard T."/>
            <person name="Gibbs R.A."/>
            <person name="Beck S."/>
            <person name="Rogers J."/>
            <person name="Bentley D.R."/>
        </authorList>
    </citation>
    <scope>NUCLEOTIDE SEQUENCE [LARGE SCALE GENOMIC DNA]</scope>
</reference>
<dbReference type="VEuPathDB" id="HostDB:ENSG00000071889"/>
<dbReference type="MassIVE" id="A6QRH8"/>
<dbReference type="Proteomes" id="UP000005640">
    <property type="component" value="Chromosome X"/>
</dbReference>
<dbReference type="ChiTaRS" id="FAM3A">
    <property type="organism name" value="human"/>
</dbReference>
<proteinExistence type="predicted"/>
<feature type="non-terminal residue" evidence="2">
    <location>
        <position position="21"/>
    </location>
</feature>
<dbReference type="HOGENOM" id="CLU_3427911_0_0_1"/>
<evidence type="ECO:0000313" key="3">
    <source>
        <dbReference type="Proteomes" id="UP000005640"/>
    </source>
</evidence>
<reference evidence="2" key="5">
    <citation type="submission" date="2025-09" db="UniProtKB">
        <authorList>
            <consortium name="Ensembl"/>
        </authorList>
    </citation>
    <scope>IDENTIFICATION</scope>
</reference>
<dbReference type="HGNC" id="HGNC:13749">
    <property type="gene designation" value="FAM3A"/>
</dbReference>
<dbReference type="OrthoDB" id="440755at2759"/>
<dbReference type="OpenTargets" id="ENSG00000071889"/>
<reference evidence="2 3" key="1">
    <citation type="journal article" date="2001" name="Nature">
        <title>Initial sequencing and analysis of the human genome.</title>
        <authorList>
            <consortium name="International Human Genome Sequencing Consortium"/>
            <person name="Lander E.S."/>
            <person name="Linton L.M."/>
            <person name="Birren B."/>
            <person name="Nusbaum C."/>
            <person name="Zody M.C."/>
            <person name="Baldwin J."/>
            <person name="Devon K."/>
            <person name="Dewar K."/>
            <person name="Doyle M."/>
            <person name="FitzHugh W."/>
            <person name="Funke R."/>
            <person name="Gage D."/>
            <person name="Harris K."/>
            <person name="Heaford A."/>
            <person name="Howland J."/>
            <person name="Kann L."/>
            <person name="Lehoczky J."/>
            <person name="LeVine R."/>
            <person name="McEwan P."/>
            <person name="McKernan K."/>
            <person name="Meldrim J."/>
            <person name="Mesirov J.P."/>
            <person name="Miranda C."/>
            <person name="Morris W."/>
            <person name="Naylor J."/>
            <person name="Raymond C."/>
            <person name="Rosetti M."/>
            <person name="Santos R."/>
            <person name="Sheridan A."/>
            <person name="Sougnez C."/>
            <person name="Stange-Thomann N."/>
            <person name="Stojanovic N."/>
            <person name="Subramanian A."/>
            <person name="Wyman D."/>
            <person name="Rogers J."/>
            <person name="Sulston J."/>
            <person name="Ainscough R."/>
            <person name="Beck S."/>
            <person name="Bentley D."/>
            <person name="Burton J."/>
            <person name="Clee C."/>
            <person name="Carter N."/>
            <person name="Coulson A."/>
            <person name="Deadman R."/>
            <person name="Deloukas P."/>
            <person name="Dunham A."/>
            <person name="Dunham I."/>
            <person name="Durbin R."/>
            <person name="French L."/>
            <person name="Grafham D."/>
            <person name="Gregory S."/>
            <person name="Hubbard T."/>
            <person name="Humphray S."/>
            <person name="Hunt A."/>
            <person name="Jones M."/>
            <person name="Lloyd C."/>
            <person name="McMurray A."/>
            <person name="Matthews L."/>
            <person name="Mercer S."/>
            <person name="Milne S."/>
            <person name="Mullikin J.C."/>
            <person name="Mungall A."/>
            <person name="Plumb R."/>
            <person name="Ross M."/>
            <person name="Shownkeen R."/>
            <person name="Sims S."/>
            <person name="Waterston R.H."/>
            <person name="Wilson R.K."/>
            <person name="Hillier L.W."/>
            <person name="McPherson J.D."/>
            <person name="Marra M.A."/>
            <person name="Mardis E.R."/>
            <person name="Fulton L.A."/>
            <person name="Chinwalla A.T."/>
            <person name="Pepin K.H."/>
            <person name="Gish W.R."/>
            <person name="Chissoe S.L."/>
            <person name="Wendl M.C."/>
            <person name="Delehaunty K.D."/>
            <person name="Miner T.L."/>
            <person name="Delehaunty A."/>
            <person name="Kramer J.B."/>
            <person name="Cook L.L."/>
            <person name="Fulton R.S."/>
            <person name="Johnson D.L."/>
            <person name="Minx P.J."/>
            <person name="Clifton S.W."/>
            <person name="Hawkins T."/>
            <person name="Branscomb E."/>
            <person name="Predki P."/>
            <person name="Richardson P."/>
            <person name="Wenning S."/>
            <person name="Slezak T."/>
            <person name="Doggett N."/>
            <person name="Cheng J.F."/>
            <person name="Olsen A."/>
            <person name="Lucas S."/>
            <person name="Elkin C."/>
            <person name="Uberbacher E."/>
            <person name="Frazier M."/>
            <person name="Gibbs R.A."/>
            <person name="Muzny D.M."/>
            <person name="Scherer S.E."/>
            <person name="Bouck J.B."/>
            <person name="Sodergren E.J."/>
            <person name="Worley K.C."/>
            <person name="Rives C.M."/>
            <person name="Gorrell J.H."/>
            <person name="Metzker M.L."/>
            <person name="Naylor S.L."/>
            <person name="Kucherlapati R.S."/>
            <person name="Nelson D.L."/>
            <person name="Weinstock G.M."/>
            <person name="Sakaki Y."/>
            <person name="Fujiyama A."/>
            <person name="Hattori M."/>
            <person name="Yada T."/>
            <person name="Toyoda A."/>
            <person name="Itoh T."/>
            <person name="Kawagoe C."/>
            <person name="Watanabe H."/>
            <person name="Totoki Y."/>
            <person name="Taylor T."/>
            <person name="Weissenbach J."/>
            <person name="Heilig R."/>
            <person name="Saurin W."/>
            <person name="Artiguenave F."/>
            <person name="Brottier P."/>
            <person name="Bruls T."/>
            <person name="Pelletier E."/>
            <person name="Robert C."/>
            <person name="Wincker P."/>
            <person name="Smith D.R."/>
            <person name="Doucette-Stamm L."/>
            <person name="Rubenfield M."/>
            <person name="Weinstock K."/>
            <person name="Lee H.M."/>
            <person name="Dubois J."/>
            <person name="Rosenthal A."/>
            <person name="Platzer M."/>
            <person name="Nyakatura G."/>
            <person name="Taudien S."/>
            <person name="Rump A."/>
            <person name="Yang H."/>
            <person name="Yu J."/>
            <person name="Wang J."/>
            <person name="Huang G."/>
            <person name="Gu J."/>
            <person name="Hood L."/>
            <person name="Rowen L."/>
            <person name="Madan A."/>
            <person name="Qin S."/>
            <person name="Davis R.W."/>
            <person name="Federspiel N.A."/>
            <person name="Abola A.P."/>
            <person name="Proctor M.J."/>
            <person name="Myers R.M."/>
            <person name="Schmutz J."/>
            <person name="Dickson M."/>
            <person name="Grimwood J."/>
            <person name="Cox D.R."/>
            <person name="Olson M.V."/>
            <person name="Kaul R."/>
            <person name="Raymond C."/>
            <person name="Shimizu N."/>
            <person name="Kawasaki K."/>
            <person name="Minoshima S."/>
            <person name="Evans G.A."/>
            <person name="Athanasiou M."/>
            <person name="Schultz R."/>
            <person name="Roe B.A."/>
            <person name="Chen F."/>
            <person name="Pan H."/>
            <person name="Ramser J."/>
            <person name="Lehrach H."/>
            <person name="Reinhardt R."/>
            <person name="McCombie W.R."/>
            <person name="de la Bastide M."/>
            <person name="Dedhia N."/>
            <person name="Blocker H."/>
            <person name="Hornischer K."/>
            <person name="Nordsiek G."/>
            <person name="Agarwala R."/>
            <person name="Aravind L."/>
            <person name="Bailey J.A."/>
            <person name="Bateman A."/>
            <person name="Batzoglou S."/>
            <person name="Birney E."/>
            <person name="Bork P."/>
            <person name="Brown D.G."/>
            <person name="Burge C.B."/>
            <person name="Cerutti L."/>
            <person name="Chen H.C."/>
            <person name="Church D."/>
            <person name="Clamp M."/>
            <person name="Copley R.R."/>
            <person name="Doerks T."/>
            <person name="Eddy S.R."/>
            <person name="Eichler E.E."/>
            <person name="Furey T.S."/>
            <person name="Galagan J."/>
            <person name="Gilbert J.G."/>
            <person name="Harmon C."/>
            <person name="Hayashizaki Y."/>
            <person name="Haussler D."/>
            <person name="Hermjakob H."/>
            <person name="Hokamp K."/>
            <person name="Jang W."/>
            <person name="Johnson L.S."/>
            <person name="Jones T.A."/>
            <person name="Kasif S."/>
            <person name="Kaspryzk A."/>
            <person name="Kennedy S."/>
            <person name="Kent W.J."/>
            <person name="Kitts P."/>
            <person name="Koonin E.V."/>
            <person name="Korf I."/>
            <person name="Kulp D."/>
            <person name="Lancet D."/>
            <person name="Lowe T.M."/>
            <person name="McLysaght A."/>
            <person name="Mikkelsen T."/>
            <person name="Moran J.V."/>
            <person name="Mulder N."/>
            <person name="Pollara V.J."/>
            <person name="Ponting C.P."/>
            <person name="Schuler G."/>
            <person name="Schultz J."/>
            <person name="Slater G."/>
            <person name="Smit A.F."/>
            <person name="Stupka E."/>
            <person name="Szustakowski J."/>
            <person name="Thierry-Mieg D."/>
            <person name="Thierry-Mieg J."/>
            <person name="Wagner L."/>
            <person name="Wallis J."/>
            <person name="Wheeler R."/>
            <person name="Williams A."/>
            <person name="Wolf Y.I."/>
            <person name="Wolfe K.H."/>
            <person name="Yang S.P."/>
            <person name="Yeh R.F."/>
            <person name="Collins F."/>
            <person name="Guyer M.S."/>
            <person name="Peterson J."/>
            <person name="Felsenfeld A."/>
            <person name="Wetterstrand K.A."/>
            <person name="Patrinos A."/>
            <person name="Morgan M.J."/>
            <person name="de Jong P."/>
            <person name="Catanese J.J."/>
            <person name="Osoegawa K."/>
            <person name="Shizuya H."/>
            <person name="Choi S."/>
            <person name="Chen Y.J."/>
        </authorList>
    </citation>
    <scope>NUCLEOTIDE SEQUENCE [LARGE SCALE GENOMIC DNA]</scope>
</reference>
<accession>A6QRH8</accession>
<organism evidence="2 3">
    <name type="scientific">Homo sapiens</name>
    <name type="common">Human</name>
    <dbReference type="NCBI Taxonomy" id="9606"/>
    <lineage>
        <taxon>Eukaryota</taxon>
        <taxon>Metazoa</taxon>
        <taxon>Chordata</taxon>
        <taxon>Craniata</taxon>
        <taxon>Vertebrata</taxon>
        <taxon>Euteleostomi</taxon>
        <taxon>Mammalia</taxon>
        <taxon>Eutheria</taxon>
        <taxon>Euarchontoglires</taxon>
        <taxon>Primates</taxon>
        <taxon>Haplorrhini</taxon>
        <taxon>Catarrhini</taxon>
        <taxon>Hominidae</taxon>
        <taxon>Homo</taxon>
    </lineage>
</organism>
<reference evidence="2 3" key="2">
    <citation type="journal article" date="2004" name="Nature">
        <title>Finishing the euchromatic sequence of the human genome.</title>
        <authorList>
            <consortium name="International Human Genome Sequencing Consortium"/>
        </authorList>
    </citation>
    <scope>NUCLEOTIDE SEQUENCE [LARGE SCALE GENOMIC DNA]</scope>
</reference>